<evidence type="ECO:0000256" key="1">
    <source>
        <dbReference type="SAM" id="MobiDB-lite"/>
    </source>
</evidence>
<accession>A0A8J8T9G7</accession>
<evidence type="ECO:0000256" key="2">
    <source>
        <dbReference type="SAM" id="SignalP"/>
    </source>
</evidence>
<evidence type="ECO:0000313" key="3">
    <source>
        <dbReference type="EMBL" id="TNV87244.1"/>
    </source>
</evidence>
<feature type="signal peptide" evidence="2">
    <location>
        <begin position="1"/>
        <end position="20"/>
    </location>
</feature>
<protein>
    <submittedName>
        <fullName evidence="3">Uncharacterized protein</fullName>
    </submittedName>
</protein>
<dbReference type="Proteomes" id="UP000785679">
    <property type="component" value="Unassembled WGS sequence"/>
</dbReference>
<proteinExistence type="predicted"/>
<feature type="compositionally biased region" description="Basic and acidic residues" evidence="1">
    <location>
        <begin position="53"/>
        <end position="65"/>
    </location>
</feature>
<feature type="region of interest" description="Disordered" evidence="1">
    <location>
        <begin position="53"/>
        <end position="79"/>
    </location>
</feature>
<keyword evidence="2" id="KW-0732">Signal</keyword>
<organism evidence="3 4">
    <name type="scientific">Halteria grandinella</name>
    <dbReference type="NCBI Taxonomy" id="5974"/>
    <lineage>
        <taxon>Eukaryota</taxon>
        <taxon>Sar</taxon>
        <taxon>Alveolata</taxon>
        <taxon>Ciliophora</taxon>
        <taxon>Intramacronucleata</taxon>
        <taxon>Spirotrichea</taxon>
        <taxon>Stichotrichia</taxon>
        <taxon>Sporadotrichida</taxon>
        <taxon>Halteriidae</taxon>
        <taxon>Halteria</taxon>
    </lineage>
</organism>
<reference evidence="3" key="1">
    <citation type="submission" date="2019-06" db="EMBL/GenBank/DDBJ databases">
        <authorList>
            <person name="Zheng W."/>
        </authorList>
    </citation>
    <scope>NUCLEOTIDE SEQUENCE</scope>
    <source>
        <strain evidence="3">QDHG01</strain>
    </source>
</reference>
<keyword evidence="4" id="KW-1185">Reference proteome</keyword>
<name>A0A8J8T9G7_HALGN</name>
<feature type="compositionally biased region" description="Polar residues" evidence="1">
    <location>
        <begin position="66"/>
        <end position="79"/>
    </location>
</feature>
<feature type="chain" id="PRO_5035172170" evidence="2">
    <location>
        <begin position="21"/>
        <end position="79"/>
    </location>
</feature>
<evidence type="ECO:0000313" key="4">
    <source>
        <dbReference type="Proteomes" id="UP000785679"/>
    </source>
</evidence>
<dbReference type="AlphaFoldDB" id="A0A8J8T9G7"/>
<dbReference type="EMBL" id="RRYP01000550">
    <property type="protein sequence ID" value="TNV87244.1"/>
    <property type="molecule type" value="Genomic_DNA"/>
</dbReference>
<gene>
    <name evidence="3" type="ORF">FGO68_gene13834</name>
</gene>
<sequence length="79" mass="9198">MIKTALETHLVHLLLAITLSEDHNSGKFKTLQRIICYRRESINQQAQILKIKTDRQREPLSEKNHLTQPRLTNNLAPNL</sequence>
<comment type="caution">
    <text evidence="3">The sequence shown here is derived from an EMBL/GenBank/DDBJ whole genome shotgun (WGS) entry which is preliminary data.</text>
</comment>